<dbReference type="PANTHER" id="PTHR12892:SF17">
    <property type="entry name" value="POST-GPI ATTACHMENT TO PROTEINS FACTOR 2-LIKE"/>
    <property type="match status" value="1"/>
</dbReference>
<dbReference type="Pfam" id="PF10277">
    <property type="entry name" value="Frag1"/>
    <property type="match status" value="1"/>
</dbReference>
<evidence type="ECO:0000256" key="1">
    <source>
        <dbReference type="SAM" id="Phobius"/>
    </source>
</evidence>
<evidence type="ECO:0000259" key="2">
    <source>
        <dbReference type="Pfam" id="PF10277"/>
    </source>
</evidence>
<feature type="domain" description="CWH43-like N-terminal" evidence="2">
    <location>
        <begin position="32"/>
        <end position="266"/>
    </location>
</feature>
<feature type="transmembrane region" description="Helical" evidence="1">
    <location>
        <begin position="172"/>
        <end position="191"/>
    </location>
</feature>
<dbReference type="AlphaFoldDB" id="A0A6G0YY38"/>
<feature type="transmembrane region" description="Helical" evidence="1">
    <location>
        <begin position="32"/>
        <end position="54"/>
    </location>
</feature>
<evidence type="ECO:0000313" key="4">
    <source>
        <dbReference type="Proteomes" id="UP000478052"/>
    </source>
</evidence>
<dbReference type="InterPro" id="IPR019402">
    <property type="entry name" value="CWH43_N"/>
</dbReference>
<gene>
    <name evidence="3" type="ORF">FWK35_00012283</name>
</gene>
<dbReference type="OrthoDB" id="68581at2759"/>
<feature type="transmembrane region" description="Helical" evidence="1">
    <location>
        <begin position="136"/>
        <end position="160"/>
    </location>
</feature>
<dbReference type="GO" id="GO:0000139">
    <property type="term" value="C:Golgi membrane"/>
    <property type="evidence" value="ECO:0007669"/>
    <property type="project" value="InterPro"/>
</dbReference>
<feature type="transmembrane region" description="Helical" evidence="1">
    <location>
        <begin position="99"/>
        <end position="124"/>
    </location>
</feature>
<keyword evidence="4" id="KW-1185">Reference proteome</keyword>
<proteinExistence type="predicted"/>
<keyword evidence="1" id="KW-0472">Membrane</keyword>
<name>A0A6G0YY38_APHCR</name>
<reference evidence="3 4" key="1">
    <citation type="submission" date="2019-08" db="EMBL/GenBank/DDBJ databases">
        <title>Whole genome of Aphis craccivora.</title>
        <authorList>
            <person name="Voronova N.V."/>
            <person name="Shulinski R.S."/>
            <person name="Bandarenka Y.V."/>
            <person name="Zhorov D.G."/>
            <person name="Warner D."/>
        </authorList>
    </citation>
    <scope>NUCLEOTIDE SEQUENCE [LARGE SCALE GENOMIC DNA]</scope>
    <source>
        <strain evidence="3">180601</strain>
        <tissue evidence="3">Whole Body</tissue>
    </source>
</reference>
<protein>
    <submittedName>
        <fullName evidence="3">Post-GPI attachment to proteins factor 2-like</fullName>
    </submittedName>
</protein>
<keyword evidence="1" id="KW-0812">Transmembrane</keyword>
<evidence type="ECO:0000313" key="3">
    <source>
        <dbReference type="EMBL" id="KAF0763093.1"/>
    </source>
</evidence>
<accession>A0A6G0YY38</accession>
<feature type="transmembrane region" description="Helical" evidence="1">
    <location>
        <begin position="211"/>
        <end position="228"/>
    </location>
</feature>
<dbReference type="GO" id="GO:0006506">
    <property type="term" value="P:GPI anchor biosynthetic process"/>
    <property type="evidence" value="ECO:0007669"/>
    <property type="project" value="TreeGrafter"/>
</dbReference>
<dbReference type="PANTHER" id="PTHR12892">
    <property type="entry name" value="FGF RECEPTOR ACTIVATING PROTEIN 1"/>
    <property type="match status" value="1"/>
</dbReference>
<dbReference type="Proteomes" id="UP000478052">
    <property type="component" value="Unassembled WGS sequence"/>
</dbReference>
<comment type="caution">
    <text evidence="3">The sequence shown here is derived from an EMBL/GenBank/DDBJ whole genome shotgun (WGS) entry which is preliminary data.</text>
</comment>
<sequence length="281" mass="32465">MTAKTAVKSANEPADDPLEHMLLFFNLSIRKLAFVGVSLPLITLLTCLATAYVFQYDDVHETHCRVSLNYYLYVATGHDGVYNVIPSISAITGVTPQTYLWRIAVAFHVGPRMVIAQVYYNYFISQMSKVVDKSTSYILINLCYWLNLIEIAAICGVTYISNRENYPVHEKIFILFMLSSLLYMIVMIKTFKMMHKTMTDHQRLSYNIKKILFAICITSTFTLIIYFIKHRFYCHDLAFTWFALSEYVLAVSNMAFHFTITLDFPHEQLIVAKNFPTLKTD</sequence>
<feature type="transmembrane region" description="Helical" evidence="1">
    <location>
        <begin position="240"/>
        <end position="260"/>
    </location>
</feature>
<organism evidence="3 4">
    <name type="scientific">Aphis craccivora</name>
    <name type="common">Cowpea aphid</name>
    <dbReference type="NCBI Taxonomy" id="307492"/>
    <lineage>
        <taxon>Eukaryota</taxon>
        <taxon>Metazoa</taxon>
        <taxon>Ecdysozoa</taxon>
        <taxon>Arthropoda</taxon>
        <taxon>Hexapoda</taxon>
        <taxon>Insecta</taxon>
        <taxon>Pterygota</taxon>
        <taxon>Neoptera</taxon>
        <taxon>Paraneoptera</taxon>
        <taxon>Hemiptera</taxon>
        <taxon>Sternorrhyncha</taxon>
        <taxon>Aphidomorpha</taxon>
        <taxon>Aphidoidea</taxon>
        <taxon>Aphididae</taxon>
        <taxon>Aphidini</taxon>
        <taxon>Aphis</taxon>
        <taxon>Aphis</taxon>
    </lineage>
</organism>
<dbReference type="EMBL" id="VUJU01001969">
    <property type="protein sequence ID" value="KAF0763093.1"/>
    <property type="molecule type" value="Genomic_DNA"/>
</dbReference>
<dbReference type="GO" id="GO:0005789">
    <property type="term" value="C:endoplasmic reticulum membrane"/>
    <property type="evidence" value="ECO:0007669"/>
    <property type="project" value="TreeGrafter"/>
</dbReference>
<dbReference type="InterPro" id="IPR039545">
    <property type="entry name" value="PGAP2"/>
</dbReference>
<keyword evidence="1" id="KW-1133">Transmembrane helix</keyword>